<dbReference type="InterPro" id="IPR001057">
    <property type="entry name" value="Glu/AcGlu_kinase"/>
</dbReference>
<dbReference type="Pfam" id="PF00696">
    <property type="entry name" value="AA_kinase"/>
    <property type="match status" value="1"/>
</dbReference>
<keyword evidence="4 9" id="KW-0808">Transferase</keyword>
<name>R4PNC3_9BACT</name>
<evidence type="ECO:0000256" key="4">
    <source>
        <dbReference type="ARBA" id="ARBA00022679"/>
    </source>
</evidence>
<keyword evidence="7" id="KW-0067">ATP-binding</keyword>
<reference evidence="9 10" key="1">
    <citation type="journal article" date="2013" name="Nat. Biotechnol.">
        <title>Genome sequences of rare, uncultured bacteria obtained by differential coverage binning of multiple metagenomes.</title>
        <authorList>
            <person name="Albertsen M."/>
            <person name="Hugenholtz P."/>
            <person name="Skarshewski A."/>
            <person name="Nielsen K.L."/>
            <person name="Tyson G.W."/>
            <person name="Nielsen P.H."/>
        </authorList>
    </citation>
    <scope>NUCLEOTIDE SEQUENCE [LARGE SCALE GENOMIC DNA]</scope>
    <source>
        <strain evidence="9">TM71</strain>
    </source>
</reference>
<evidence type="ECO:0000256" key="6">
    <source>
        <dbReference type="ARBA" id="ARBA00022777"/>
    </source>
</evidence>
<dbReference type="InterPro" id="IPR011529">
    <property type="entry name" value="Glu_5kinase"/>
</dbReference>
<dbReference type="RefSeq" id="WP_015641904.1">
    <property type="nucleotide sequence ID" value="NC_021219.1"/>
</dbReference>
<dbReference type="GO" id="GO:0005829">
    <property type="term" value="C:cytosol"/>
    <property type="evidence" value="ECO:0007669"/>
    <property type="project" value="TreeGrafter"/>
</dbReference>
<evidence type="ECO:0000313" key="9">
    <source>
        <dbReference type="EMBL" id="AGL62454.1"/>
    </source>
</evidence>
<dbReference type="NCBIfam" id="TIGR01027">
    <property type="entry name" value="proB"/>
    <property type="match status" value="1"/>
</dbReference>
<dbReference type="GO" id="GO:0008652">
    <property type="term" value="P:amino acid biosynthetic process"/>
    <property type="evidence" value="ECO:0007669"/>
    <property type="project" value="UniProtKB-KW"/>
</dbReference>
<keyword evidence="2" id="KW-0028">Amino-acid biosynthesis</keyword>
<evidence type="ECO:0000256" key="2">
    <source>
        <dbReference type="ARBA" id="ARBA00022605"/>
    </source>
</evidence>
<keyword evidence="5" id="KW-0547">Nucleotide-binding</keyword>
<dbReference type="PANTHER" id="PTHR43654:SF3">
    <property type="entry name" value="GLUTAMATE 5-KINASE"/>
    <property type="match status" value="1"/>
</dbReference>
<dbReference type="EC" id="2.7.2.11" evidence="9"/>
<organism evidence="9 10">
    <name type="scientific">Candidatus Saccharimonas aalborgensis</name>
    <dbReference type="NCBI Taxonomy" id="1332188"/>
    <lineage>
        <taxon>Bacteria</taxon>
        <taxon>Candidatus Saccharimonadota</taxon>
        <taxon>Candidatus Saccharimonadia</taxon>
        <taxon>Candidatus Saccharimonadales</taxon>
        <taxon>Candidatus Saccharimonadaceae</taxon>
        <taxon>Candidatus Saccharimonas</taxon>
    </lineage>
</organism>
<gene>
    <name evidence="9" type="primary">proB</name>
    <name evidence="9" type="ORF">L336_0752</name>
</gene>
<dbReference type="GO" id="GO:0005524">
    <property type="term" value="F:ATP binding"/>
    <property type="evidence" value="ECO:0007669"/>
    <property type="project" value="UniProtKB-KW"/>
</dbReference>
<dbReference type="PRINTS" id="PR00474">
    <property type="entry name" value="GLU5KINASE"/>
</dbReference>
<dbReference type="SUPFAM" id="SSF53633">
    <property type="entry name" value="Carbamate kinase-like"/>
    <property type="match status" value="1"/>
</dbReference>
<keyword evidence="1" id="KW-0963">Cytoplasm</keyword>
<dbReference type="KEGG" id="saal:L336_0752"/>
<dbReference type="Proteomes" id="UP000013893">
    <property type="component" value="Chromosome"/>
</dbReference>
<keyword evidence="6 9" id="KW-0418">Kinase</keyword>
<sequence length="246" mass="26091">MAPILVVKVGTSTLLSRHEAPMGTFEVIANSIISLRERYRIVLVTSGAIGFGVVQAGIGMRPTEIAKLQALSMMGQVGLLRRWREAFDPLAIGQVLVTRADLERQASSDSFRQSVGQLWEYGAIPILNENDAVSNDEISFGDNDQLAAEVAVAIGAQHLILLTDQDGIRSDFGTMSEQRIPEISVEDVGKHLTTAGSPVGKGGALSKVQAARIALEVGIEVVIAHAASPNSIQDALAGKIGTKLVQ</sequence>
<keyword evidence="10" id="KW-1185">Reference proteome</keyword>
<evidence type="ECO:0000256" key="3">
    <source>
        <dbReference type="ARBA" id="ARBA00022650"/>
    </source>
</evidence>
<evidence type="ECO:0000256" key="1">
    <source>
        <dbReference type="ARBA" id="ARBA00022490"/>
    </source>
</evidence>
<dbReference type="InterPro" id="IPR036393">
    <property type="entry name" value="AceGlu_kinase-like_sf"/>
</dbReference>
<accession>R4PNC3</accession>
<dbReference type="Gene3D" id="3.40.1160.10">
    <property type="entry name" value="Acetylglutamate kinase-like"/>
    <property type="match status" value="1"/>
</dbReference>
<evidence type="ECO:0000259" key="8">
    <source>
        <dbReference type="Pfam" id="PF00696"/>
    </source>
</evidence>
<keyword evidence="3" id="KW-0641">Proline biosynthesis</keyword>
<dbReference type="PIRSF" id="PIRSF000729">
    <property type="entry name" value="GK"/>
    <property type="match status" value="1"/>
</dbReference>
<dbReference type="PANTHER" id="PTHR43654">
    <property type="entry name" value="GLUTAMATE 5-KINASE"/>
    <property type="match status" value="1"/>
</dbReference>
<evidence type="ECO:0000256" key="7">
    <source>
        <dbReference type="ARBA" id="ARBA00022840"/>
    </source>
</evidence>
<proteinExistence type="predicted"/>
<evidence type="ECO:0000313" key="10">
    <source>
        <dbReference type="Proteomes" id="UP000013893"/>
    </source>
</evidence>
<dbReference type="GO" id="GO:0004349">
    <property type="term" value="F:glutamate 5-kinase activity"/>
    <property type="evidence" value="ECO:0007669"/>
    <property type="project" value="UniProtKB-EC"/>
</dbReference>
<dbReference type="EMBL" id="CP005957">
    <property type="protein sequence ID" value="AGL62454.1"/>
    <property type="molecule type" value="Genomic_DNA"/>
</dbReference>
<dbReference type="InterPro" id="IPR005715">
    <property type="entry name" value="Glu_5kinase/COase_Synthase"/>
</dbReference>
<protein>
    <submittedName>
        <fullName evidence="9">Glutamate 5-kinase</fullName>
        <ecNumber evidence="9">2.7.2.11</ecNumber>
    </submittedName>
</protein>
<evidence type="ECO:0000256" key="5">
    <source>
        <dbReference type="ARBA" id="ARBA00022741"/>
    </source>
</evidence>
<feature type="domain" description="Aspartate/glutamate/uridylate kinase" evidence="8">
    <location>
        <begin position="4"/>
        <end position="224"/>
    </location>
</feature>
<dbReference type="HOGENOM" id="CLU_025400_0_2_0"/>
<dbReference type="STRING" id="1332188.L336_0752"/>
<dbReference type="InterPro" id="IPR001048">
    <property type="entry name" value="Asp/Glu/Uridylate_kinase"/>
</dbReference>
<dbReference type="AlphaFoldDB" id="R4PNC3"/>
<dbReference type="FunFam" id="3.40.1160.10:FF:000006">
    <property type="entry name" value="Glutamate 5-kinase"/>
    <property type="match status" value="1"/>
</dbReference>
<dbReference type="OrthoDB" id="9804434at2"/>